<gene>
    <name evidence="2" type="ORF">HNR60_003140</name>
</gene>
<sequence>MIKQTDAKQGKSGERPATTKSCETIPAQLQPQTLAALDEWAAHNQVSRQEAVQRLVQLGLSVGSPGKPGKAIRNARAIELAASQIDKLIDPEAPSEERDRRIHRLTEGPPEFVEARVDLPKRRR</sequence>
<evidence type="ECO:0000313" key="2">
    <source>
        <dbReference type="EMBL" id="MBB5048374.1"/>
    </source>
</evidence>
<accession>A0A7W7Z5I9</accession>
<keyword evidence="3" id="KW-1185">Reference proteome</keyword>
<dbReference type="AlphaFoldDB" id="A0A7W7Z5I9"/>
<dbReference type="EMBL" id="JACHIH010000020">
    <property type="protein sequence ID" value="MBB5048374.1"/>
    <property type="molecule type" value="Genomic_DNA"/>
</dbReference>
<name>A0A7W7Z5I9_9BRAD</name>
<evidence type="ECO:0000256" key="1">
    <source>
        <dbReference type="SAM" id="MobiDB-lite"/>
    </source>
</evidence>
<dbReference type="RefSeq" id="WP_184259046.1">
    <property type="nucleotide sequence ID" value="NZ_JACHIH010000020.1"/>
</dbReference>
<organism evidence="2 3">
    <name type="scientific">Rhodopseudomonas rhenobacensis</name>
    <dbReference type="NCBI Taxonomy" id="87461"/>
    <lineage>
        <taxon>Bacteria</taxon>
        <taxon>Pseudomonadati</taxon>
        <taxon>Pseudomonadota</taxon>
        <taxon>Alphaproteobacteria</taxon>
        <taxon>Hyphomicrobiales</taxon>
        <taxon>Nitrobacteraceae</taxon>
        <taxon>Rhodopseudomonas</taxon>
    </lineage>
</organism>
<evidence type="ECO:0000313" key="3">
    <source>
        <dbReference type="Proteomes" id="UP000542353"/>
    </source>
</evidence>
<dbReference type="Proteomes" id="UP000542353">
    <property type="component" value="Unassembled WGS sequence"/>
</dbReference>
<feature type="region of interest" description="Disordered" evidence="1">
    <location>
        <begin position="1"/>
        <end position="24"/>
    </location>
</feature>
<proteinExistence type="predicted"/>
<comment type="caution">
    <text evidence="2">The sequence shown here is derived from an EMBL/GenBank/DDBJ whole genome shotgun (WGS) entry which is preliminary data.</text>
</comment>
<protein>
    <submittedName>
        <fullName evidence="2">Uncharacterized protein</fullName>
    </submittedName>
</protein>
<feature type="compositionally biased region" description="Basic and acidic residues" evidence="1">
    <location>
        <begin position="1"/>
        <end position="14"/>
    </location>
</feature>
<reference evidence="2 3" key="1">
    <citation type="submission" date="2020-08" db="EMBL/GenBank/DDBJ databases">
        <title>Genomic Encyclopedia of Type Strains, Phase IV (KMG-IV): sequencing the most valuable type-strain genomes for metagenomic binning, comparative biology and taxonomic classification.</title>
        <authorList>
            <person name="Goeker M."/>
        </authorList>
    </citation>
    <scope>NUCLEOTIDE SEQUENCE [LARGE SCALE GENOMIC DNA]</scope>
    <source>
        <strain evidence="2 3">DSM 12706</strain>
    </source>
</reference>